<dbReference type="PRINTS" id="PR00747">
    <property type="entry name" value="GLYHDRLASE47"/>
</dbReference>
<dbReference type="EnsemblFungi" id="MAPG_07022T0">
    <property type="protein sequence ID" value="MAPG_07022T0"/>
    <property type="gene ID" value="MAPG_07022"/>
</dbReference>
<feature type="active site" evidence="6">
    <location>
        <position position="318"/>
    </location>
</feature>
<dbReference type="GO" id="GO:0005975">
    <property type="term" value="P:carbohydrate metabolic process"/>
    <property type="evidence" value="ECO:0007669"/>
    <property type="project" value="InterPro"/>
</dbReference>
<feature type="binding site" evidence="7">
    <location>
        <position position="583"/>
    </location>
    <ligand>
        <name>Ca(2+)</name>
        <dbReference type="ChEBI" id="CHEBI:29108"/>
    </ligand>
</feature>
<evidence type="ECO:0000256" key="6">
    <source>
        <dbReference type="PIRSR" id="PIRSR601382-1"/>
    </source>
</evidence>
<keyword evidence="7" id="KW-0106">Calcium</keyword>
<reference evidence="12" key="5">
    <citation type="submission" date="2015-06" db="UniProtKB">
        <authorList>
            <consortium name="EnsemblFungi"/>
        </authorList>
    </citation>
    <scope>IDENTIFICATION</scope>
    <source>
        <strain evidence="12">ATCC 64411</strain>
    </source>
</reference>
<evidence type="ECO:0000313" key="11">
    <source>
        <dbReference type="EMBL" id="KLU88035.1"/>
    </source>
</evidence>
<keyword evidence="4 9" id="KW-0378">Hydrolase</keyword>
<feature type="active site" evidence="6">
    <location>
        <position position="496"/>
    </location>
</feature>
<dbReference type="EC" id="3.2.1.-" evidence="9"/>
<dbReference type="PANTHER" id="PTHR11742">
    <property type="entry name" value="MANNOSYL-OLIGOSACCHARIDE ALPHA-1,2-MANNOSIDASE-RELATED"/>
    <property type="match status" value="1"/>
</dbReference>
<keyword evidence="5 8" id="KW-1015">Disulfide bond</keyword>
<dbReference type="OrthoDB" id="8118055at2759"/>
<dbReference type="GO" id="GO:0005509">
    <property type="term" value="F:calcium ion binding"/>
    <property type="evidence" value="ECO:0007669"/>
    <property type="project" value="InterPro"/>
</dbReference>
<proteinExistence type="inferred from homology"/>
<comment type="pathway">
    <text evidence="2">Protein modification; protein glycosylation.</text>
</comment>
<gene>
    <name evidence="11" type="ORF">MAPG_07022</name>
</gene>
<keyword evidence="9" id="KW-0326">Glycosidase</keyword>
<evidence type="ECO:0000256" key="4">
    <source>
        <dbReference type="ARBA" id="ARBA00022801"/>
    </source>
</evidence>
<feature type="active site" description="Proton donor" evidence="6">
    <location>
        <position position="183"/>
    </location>
</feature>
<dbReference type="GO" id="GO:0005783">
    <property type="term" value="C:endoplasmic reticulum"/>
    <property type="evidence" value="ECO:0007669"/>
    <property type="project" value="TreeGrafter"/>
</dbReference>
<protein>
    <recommendedName>
        <fullName evidence="9">alpha-1,2-Mannosidase</fullName>
        <ecNumber evidence="9">3.2.1.-</ecNumber>
    </recommendedName>
</protein>
<evidence type="ECO:0000256" key="3">
    <source>
        <dbReference type="ARBA" id="ARBA00007658"/>
    </source>
</evidence>
<dbReference type="Pfam" id="PF01532">
    <property type="entry name" value="Glyco_hydro_47"/>
    <property type="match status" value="1"/>
</dbReference>
<reference evidence="11" key="3">
    <citation type="submission" date="2011-03" db="EMBL/GenBank/DDBJ databases">
        <title>Annotation of Magnaporthe poae ATCC 64411.</title>
        <authorList>
            <person name="Ma L.-J."/>
            <person name="Dead R."/>
            <person name="Young S.K."/>
            <person name="Zeng Q."/>
            <person name="Gargeya S."/>
            <person name="Fitzgerald M."/>
            <person name="Haas B."/>
            <person name="Abouelleil A."/>
            <person name="Alvarado L."/>
            <person name="Arachchi H.M."/>
            <person name="Berlin A."/>
            <person name="Brown A."/>
            <person name="Chapman S.B."/>
            <person name="Chen Z."/>
            <person name="Dunbar C."/>
            <person name="Freedman E."/>
            <person name="Gearin G."/>
            <person name="Gellesch M."/>
            <person name="Goldberg J."/>
            <person name="Griggs A."/>
            <person name="Gujja S."/>
            <person name="Heiman D."/>
            <person name="Howarth C."/>
            <person name="Larson L."/>
            <person name="Lui A."/>
            <person name="MacDonald P.J.P."/>
            <person name="Mehta T."/>
            <person name="Montmayeur A."/>
            <person name="Murphy C."/>
            <person name="Neiman D."/>
            <person name="Pearson M."/>
            <person name="Priest M."/>
            <person name="Roberts A."/>
            <person name="Saif S."/>
            <person name="Shea T."/>
            <person name="Shenoy N."/>
            <person name="Sisk P."/>
            <person name="Stolte C."/>
            <person name="Sykes S."/>
            <person name="Yandava C."/>
            <person name="Wortman J."/>
            <person name="Nusbaum C."/>
            <person name="Birren B."/>
        </authorList>
    </citation>
    <scope>NUCLEOTIDE SEQUENCE</scope>
    <source>
        <strain evidence="11">ATCC 64411</strain>
    </source>
</reference>
<dbReference type="OMA" id="CAWAYEA"/>
<dbReference type="InterPro" id="IPR001382">
    <property type="entry name" value="Glyco_hydro_47"/>
</dbReference>
<comment type="similarity">
    <text evidence="3 9">Belongs to the glycosyl hydrolase 47 family.</text>
</comment>
<dbReference type="InterPro" id="IPR012341">
    <property type="entry name" value="6hp_glycosidase-like_sf"/>
</dbReference>
<dbReference type="SUPFAM" id="SSF48225">
    <property type="entry name" value="Seven-hairpin glycosidases"/>
    <property type="match status" value="1"/>
</dbReference>
<evidence type="ECO:0000256" key="1">
    <source>
        <dbReference type="ARBA" id="ARBA00001913"/>
    </source>
</evidence>
<evidence type="ECO:0000256" key="2">
    <source>
        <dbReference type="ARBA" id="ARBA00004922"/>
    </source>
</evidence>
<accession>A0A0C4E3L6</accession>
<dbReference type="Proteomes" id="UP000011715">
    <property type="component" value="Unassembled WGS sequence"/>
</dbReference>
<dbReference type="EMBL" id="ADBL01001689">
    <property type="status" value="NOT_ANNOTATED_CDS"/>
    <property type="molecule type" value="Genomic_DNA"/>
</dbReference>
<organism evidence="12 13">
    <name type="scientific">Magnaporthiopsis poae (strain ATCC 64411 / 73-15)</name>
    <name type="common">Kentucky bluegrass fungus</name>
    <name type="synonym">Magnaporthe poae</name>
    <dbReference type="NCBI Taxonomy" id="644358"/>
    <lineage>
        <taxon>Eukaryota</taxon>
        <taxon>Fungi</taxon>
        <taxon>Dikarya</taxon>
        <taxon>Ascomycota</taxon>
        <taxon>Pezizomycotina</taxon>
        <taxon>Sordariomycetes</taxon>
        <taxon>Sordariomycetidae</taxon>
        <taxon>Magnaporthales</taxon>
        <taxon>Magnaporthaceae</taxon>
        <taxon>Magnaporthiopsis</taxon>
    </lineage>
</organism>
<dbReference type="InterPro" id="IPR050749">
    <property type="entry name" value="Glycosyl_Hydrolase_47"/>
</dbReference>
<dbReference type="PANTHER" id="PTHR11742:SF89">
    <property type="entry name" value="ALPHA-1,2-MANNOSIDASE"/>
    <property type="match status" value="1"/>
</dbReference>
<dbReference type="EMBL" id="GL876971">
    <property type="protein sequence ID" value="KLU88035.1"/>
    <property type="molecule type" value="Genomic_DNA"/>
</dbReference>
<evidence type="ECO:0000256" key="5">
    <source>
        <dbReference type="ARBA" id="ARBA00023157"/>
    </source>
</evidence>
<feature type="region of interest" description="Disordered" evidence="10">
    <location>
        <begin position="34"/>
        <end position="72"/>
    </location>
</feature>
<dbReference type="GO" id="GO:0004571">
    <property type="term" value="F:mannosyl-oligosaccharide 1,2-alpha-mannosidase activity"/>
    <property type="evidence" value="ECO:0007669"/>
    <property type="project" value="InterPro"/>
</dbReference>
<keyword evidence="13" id="KW-1185">Reference proteome</keyword>
<sequence>MAIPVIHRSPRRMLIAAAIAIFVTYFLLHPVGSSRSAPVPRRHQQGDAQFGDWANRPEKWPSRSELVGLPEGTPRKLPRIQHDFAADAPDPKLKKLKAVRRDAVRAAFKKSWDGYRKYAWGFDELRPETLKGDDTFAGWGATLVDSLDTLWIMGFKDEFEESVKAVRQINWSATSSMSCSLFETTIRYLGGLLSAYDLSGSQPLLDKALELAHMLYAAFDNTARMPVNNFRFDLAWGGNLMPSSREISAAVGTMSMEFTRLAQLTNEPKFYDAIDRIKTQMEKTQAKSYLPGMWPMWLDVSEGIHPTDNTFSLGAQADSLYEYLPKMYALLGGLDEAYAKMAKYMLDTARKHLLFRPMVPDKVDILFSGEVTADGKVVDLKPDMQHLTCFVGGMYALSGKLLAFEDGVATGARLARGCAWAYSAFPAGIMAEVATLVECGSGGGVKAKKIKVPGSALESPCEWNATVWKDLAGMNAETLPGGFTTAWDRRYLLRPEAIESVFVLYRITGEREWLDAAWTMFESIRKATETEYAFSGIGDVTSTAENNKINSMESFWLSETLKYFFLIFSEPDVISLDDFVLNTEAHPFRIPKPR</sequence>
<evidence type="ECO:0000256" key="9">
    <source>
        <dbReference type="RuleBase" id="RU361193"/>
    </source>
</evidence>
<evidence type="ECO:0000313" key="12">
    <source>
        <dbReference type="EnsemblFungi" id="MAPG_07022T0"/>
    </source>
</evidence>
<reference evidence="11" key="1">
    <citation type="submission" date="2010-05" db="EMBL/GenBank/DDBJ databases">
        <title>The Genome Sequence of Magnaporthe poae strain ATCC 64411.</title>
        <authorList>
            <consortium name="The Broad Institute Genome Sequencing Platform"/>
            <consortium name="Broad Institute Genome Sequencing Center for Infectious Disease"/>
            <person name="Ma L.-J."/>
            <person name="Dead R."/>
            <person name="Young S."/>
            <person name="Zeng Q."/>
            <person name="Koehrsen M."/>
            <person name="Alvarado L."/>
            <person name="Berlin A."/>
            <person name="Chapman S.B."/>
            <person name="Chen Z."/>
            <person name="Freedman E."/>
            <person name="Gellesch M."/>
            <person name="Goldberg J."/>
            <person name="Griggs A."/>
            <person name="Gujja S."/>
            <person name="Heilman E.R."/>
            <person name="Heiman D."/>
            <person name="Hepburn T."/>
            <person name="Howarth C."/>
            <person name="Jen D."/>
            <person name="Larson L."/>
            <person name="Mehta T."/>
            <person name="Neiman D."/>
            <person name="Pearson M."/>
            <person name="Roberts A."/>
            <person name="Saif S."/>
            <person name="Shea T."/>
            <person name="Shenoy N."/>
            <person name="Sisk P."/>
            <person name="Stolte C."/>
            <person name="Sykes S."/>
            <person name="Walk T."/>
            <person name="White J."/>
            <person name="Yandava C."/>
            <person name="Haas B."/>
            <person name="Nusbaum C."/>
            <person name="Birren B."/>
        </authorList>
    </citation>
    <scope>NUCLEOTIDE SEQUENCE</scope>
    <source>
        <strain evidence="11">ATCC 64411</strain>
    </source>
</reference>
<evidence type="ECO:0000313" key="13">
    <source>
        <dbReference type="Proteomes" id="UP000011715"/>
    </source>
</evidence>
<feature type="disulfide bond" evidence="8">
    <location>
        <begin position="389"/>
        <end position="418"/>
    </location>
</feature>
<dbReference type="VEuPathDB" id="FungiDB:MAPG_07022"/>
<name>A0A0C4E3L6_MAGP6</name>
<dbReference type="STRING" id="644358.A0A0C4E3L6"/>
<evidence type="ECO:0000256" key="8">
    <source>
        <dbReference type="PIRSR" id="PIRSR601382-3"/>
    </source>
</evidence>
<reference evidence="12" key="4">
    <citation type="journal article" date="2015" name="G3 (Bethesda)">
        <title>Genome sequences of three phytopathogenic species of the Magnaporthaceae family of fungi.</title>
        <authorList>
            <person name="Okagaki L.H."/>
            <person name="Nunes C.C."/>
            <person name="Sailsbery J."/>
            <person name="Clay B."/>
            <person name="Brown D."/>
            <person name="John T."/>
            <person name="Oh Y."/>
            <person name="Young N."/>
            <person name="Fitzgerald M."/>
            <person name="Haas B.J."/>
            <person name="Zeng Q."/>
            <person name="Young S."/>
            <person name="Adiconis X."/>
            <person name="Fan L."/>
            <person name="Levin J.Z."/>
            <person name="Mitchell T.K."/>
            <person name="Okubara P.A."/>
            <person name="Farman M.L."/>
            <person name="Kohn L.M."/>
            <person name="Birren B."/>
            <person name="Ma L.-J."/>
            <person name="Dean R.A."/>
        </authorList>
    </citation>
    <scope>NUCLEOTIDE SEQUENCE</scope>
    <source>
        <strain evidence="12">ATCC 64411 / 73-15</strain>
    </source>
</reference>
<dbReference type="Gene3D" id="1.50.10.10">
    <property type="match status" value="1"/>
</dbReference>
<dbReference type="GO" id="GO:0016020">
    <property type="term" value="C:membrane"/>
    <property type="evidence" value="ECO:0007669"/>
    <property type="project" value="InterPro"/>
</dbReference>
<comment type="cofactor">
    <cofactor evidence="1 7">
        <name>Ca(2+)</name>
        <dbReference type="ChEBI" id="CHEBI:29108"/>
    </cofactor>
</comment>
<reference evidence="13" key="2">
    <citation type="submission" date="2010-05" db="EMBL/GenBank/DDBJ databases">
        <title>The genome sequence of Magnaporthe poae strain ATCC 64411.</title>
        <authorList>
            <person name="Ma L.-J."/>
            <person name="Dead R."/>
            <person name="Young S."/>
            <person name="Zeng Q."/>
            <person name="Koehrsen M."/>
            <person name="Alvarado L."/>
            <person name="Berlin A."/>
            <person name="Chapman S.B."/>
            <person name="Chen Z."/>
            <person name="Freedman E."/>
            <person name="Gellesch M."/>
            <person name="Goldberg J."/>
            <person name="Griggs A."/>
            <person name="Gujja S."/>
            <person name="Heilman E.R."/>
            <person name="Heiman D."/>
            <person name="Hepburn T."/>
            <person name="Howarth C."/>
            <person name="Jen D."/>
            <person name="Larson L."/>
            <person name="Mehta T."/>
            <person name="Neiman D."/>
            <person name="Pearson M."/>
            <person name="Roberts A."/>
            <person name="Saif S."/>
            <person name="Shea T."/>
            <person name="Shenoy N."/>
            <person name="Sisk P."/>
            <person name="Stolte C."/>
            <person name="Sykes S."/>
            <person name="Walk T."/>
            <person name="White J."/>
            <person name="Yandava C."/>
            <person name="Haas B."/>
            <person name="Nusbaum C."/>
            <person name="Birren B."/>
        </authorList>
    </citation>
    <scope>NUCLEOTIDE SEQUENCE [LARGE SCALE GENOMIC DNA]</scope>
    <source>
        <strain evidence="13">ATCC 64411 / 73-15</strain>
    </source>
</reference>
<keyword evidence="7" id="KW-0479">Metal-binding</keyword>
<dbReference type="InterPro" id="IPR036026">
    <property type="entry name" value="Seven-hairpin_glycosidases"/>
</dbReference>
<dbReference type="GO" id="GO:0036503">
    <property type="term" value="P:ERAD pathway"/>
    <property type="evidence" value="ECO:0007669"/>
    <property type="project" value="UniProtKB-ARBA"/>
</dbReference>
<evidence type="ECO:0000256" key="10">
    <source>
        <dbReference type="SAM" id="MobiDB-lite"/>
    </source>
</evidence>
<evidence type="ECO:0000256" key="7">
    <source>
        <dbReference type="PIRSR" id="PIRSR601382-2"/>
    </source>
</evidence>
<dbReference type="eggNOG" id="KOG2204">
    <property type="taxonomic scope" value="Eukaryota"/>
</dbReference>
<dbReference type="AlphaFoldDB" id="A0A0C4E3L6"/>
<dbReference type="FunFam" id="1.50.10.10:FF:000037">
    <property type="entry name" value="alpha-1,2-Mannosidase"/>
    <property type="match status" value="1"/>
</dbReference>
<dbReference type="UniPathway" id="UPA00378"/>
<feature type="active site" description="Proton donor" evidence="6">
    <location>
        <position position="432"/>
    </location>
</feature>